<evidence type="ECO:0000256" key="2">
    <source>
        <dbReference type="ARBA" id="ARBA00022692"/>
    </source>
</evidence>
<protein>
    <recommendedName>
        <fullName evidence="5">GTD-binding domain-containing protein</fullName>
    </recommendedName>
</protein>
<dbReference type="EMBL" id="JAUJYN010000003">
    <property type="protein sequence ID" value="KAK1274762.1"/>
    <property type="molecule type" value="Genomic_DNA"/>
</dbReference>
<evidence type="ECO:0000313" key="6">
    <source>
        <dbReference type="EMBL" id="KAK1274762.1"/>
    </source>
</evidence>
<dbReference type="PANTHER" id="PTHR31422">
    <property type="entry name" value="BNAANNG28530D PROTEIN"/>
    <property type="match status" value="1"/>
</dbReference>
<evidence type="ECO:0000313" key="7">
    <source>
        <dbReference type="Proteomes" id="UP001179952"/>
    </source>
</evidence>
<dbReference type="GO" id="GO:0016020">
    <property type="term" value="C:membrane"/>
    <property type="evidence" value="ECO:0007669"/>
    <property type="project" value="UniProtKB-SubCell"/>
</dbReference>
<sequence>MAEIEASALKEALRDQDQAVLKLSMELEKEREASASAASEALSMILRLQEERAAERMEARQYKRMAEERMCHVEGHFAILEEVMHMKEMEIAYLESQVRAYRHKLLSIGFSDANVNDMGNWGNLTFHGILRRNESLPVVCYKNLYSDNVVCESKKLSLHPELSFHEKIDEVLNHDFDFLQQSDDIDHMDRKSDYEGCISNPVKIEEQNEWLKGSSDAEIVEGEMESGCDLANGDLPTETVPHHANLEKSCSWYSTVSSNASYKSTKGVRGIKSDFANESSFSSSQVEGKKNLHEADVFRNMGPETEAIGSGICSTSFRDIFPDEKNLKETFQLHKVSRQNLMSEAESKFRIPDSMLEDASEHSVRDEEEWLKKKYISKTEGPFSHSFASVDPKLTFLPSFEIQRLSERIQLLEDSRKNMQHEDSGSGEEQMMLLREIAEKLNTIQSHINPPKAKKRPSANESSLVSLMEAMLTFSI</sequence>
<dbReference type="GO" id="GO:0080115">
    <property type="term" value="F:myosin XI tail binding"/>
    <property type="evidence" value="ECO:0007669"/>
    <property type="project" value="UniProtKB-ARBA"/>
</dbReference>
<gene>
    <name evidence="6" type="ORF">QJS04_geneDACA003873</name>
</gene>
<dbReference type="PROSITE" id="PS51775">
    <property type="entry name" value="GTD_BINDING"/>
    <property type="match status" value="1"/>
</dbReference>
<dbReference type="PANTHER" id="PTHR31422:SF1">
    <property type="entry name" value="GTD-BINDING DOMAIN-CONTAINING PROTEIN"/>
    <property type="match status" value="1"/>
</dbReference>
<name>A0AAV9BF75_ACOGR</name>
<proteinExistence type="predicted"/>
<dbReference type="InterPro" id="IPR007656">
    <property type="entry name" value="GTD-bd"/>
</dbReference>
<accession>A0AAV9BF75</accession>
<keyword evidence="4" id="KW-0472">Membrane</keyword>
<evidence type="ECO:0000256" key="1">
    <source>
        <dbReference type="ARBA" id="ARBA00004370"/>
    </source>
</evidence>
<keyword evidence="3" id="KW-1133">Transmembrane helix</keyword>
<comment type="caution">
    <text evidence="6">The sequence shown here is derived from an EMBL/GenBank/DDBJ whole genome shotgun (WGS) entry which is preliminary data.</text>
</comment>
<reference evidence="6" key="1">
    <citation type="journal article" date="2023" name="Nat. Commun.">
        <title>Diploid and tetraploid genomes of Acorus and the evolution of monocots.</title>
        <authorList>
            <person name="Ma L."/>
            <person name="Liu K.W."/>
            <person name="Li Z."/>
            <person name="Hsiao Y.Y."/>
            <person name="Qi Y."/>
            <person name="Fu T."/>
            <person name="Tang G.D."/>
            <person name="Zhang D."/>
            <person name="Sun W.H."/>
            <person name="Liu D.K."/>
            <person name="Li Y."/>
            <person name="Chen G.Z."/>
            <person name="Liu X.D."/>
            <person name="Liao X.Y."/>
            <person name="Jiang Y.T."/>
            <person name="Yu X."/>
            <person name="Hao Y."/>
            <person name="Huang J."/>
            <person name="Zhao X.W."/>
            <person name="Ke S."/>
            <person name="Chen Y.Y."/>
            <person name="Wu W.L."/>
            <person name="Hsu J.L."/>
            <person name="Lin Y.F."/>
            <person name="Huang M.D."/>
            <person name="Li C.Y."/>
            <person name="Huang L."/>
            <person name="Wang Z.W."/>
            <person name="Zhao X."/>
            <person name="Zhong W.Y."/>
            <person name="Peng D.H."/>
            <person name="Ahmad S."/>
            <person name="Lan S."/>
            <person name="Zhang J.S."/>
            <person name="Tsai W.C."/>
            <person name="Van de Peer Y."/>
            <person name="Liu Z.J."/>
        </authorList>
    </citation>
    <scope>NUCLEOTIDE SEQUENCE</scope>
    <source>
        <strain evidence="6">SCP</strain>
    </source>
</reference>
<comment type="subcellular location">
    <subcellularLocation>
        <location evidence="1">Membrane</location>
    </subcellularLocation>
</comment>
<evidence type="ECO:0000259" key="5">
    <source>
        <dbReference type="PROSITE" id="PS51775"/>
    </source>
</evidence>
<evidence type="ECO:0000256" key="3">
    <source>
        <dbReference type="ARBA" id="ARBA00022989"/>
    </source>
</evidence>
<dbReference type="Pfam" id="PF04576">
    <property type="entry name" value="Zein-binding"/>
    <property type="match status" value="1"/>
</dbReference>
<reference evidence="6" key="2">
    <citation type="submission" date="2023-06" db="EMBL/GenBank/DDBJ databases">
        <authorList>
            <person name="Ma L."/>
            <person name="Liu K.-W."/>
            <person name="Li Z."/>
            <person name="Hsiao Y.-Y."/>
            <person name="Qi Y."/>
            <person name="Fu T."/>
            <person name="Tang G."/>
            <person name="Zhang D."/>
            <person name="Sun W.-H."/>
            <person name="Liu D.-K."/>
            <person name="Li Y."/>
            <person name="Chen G.-Z."/>
            <person name="Liu X.-D."/>
            <person name="Liao X.-Y."/>
            <person name="Jiang Y.-T."/>
            <person name="Yu X."/>
            <person name="Hao Y."/>
            <person name="Huang J."/>
            <person name="Zhao X.-W."/>
            <person name="Ke S."/>
            <person name="Chen Y.-Y."/>
            <person name="Wu W.-L."/>
            <person name="Hsu J.-L."/>
            <person name="Lin Y.-F."/>
            <person name="Huang M.-D."/>
            <person name="Li C.-Y."/>
            <person name="Huang L."/>
            <person name="Wang Z.-W."/>
            <person name="Zhao X."/>
            <person name="Zhong W.-Y."/>
            <person name="Peng D.-H."/>
            <person name="Ahmad S."/>
            <person name="Lan S."/>
            <person name="Zhang J.-S."/>
            <person name="Tsai W.-C."/>
            <person name="Van De Peer Y."/>
            <person name="Liu Z.-J."/>
        </authorList>
    </citation>
    <scope>NUCLEOTIDE SEQUENCE</scope>
    <source>
        <strain evidence="6">SCP</strain>
        <tissue evidence="6">Leaves</tissue>
    </source>
</reference>
<keyword evidence="7" id="KW-1185">Reference proteome</keyword>
<feature type="domain" description="GTD-binding" evidence="5">
    <location>
        <begin position="4"/>
        <end position="102"/>
    </location>
</feature>
<organism evidence="6 7">
    <name type="scientific">Acorus gramineus</name>
    <name type="common">Dwarf sweet flag</name>
    <dbReference type="NCBI Taxonomy" id="55184"/>
    <lineage>
        <taxon>Eukaryota</taxon>
        <taxon>Viridiplantae</taxon>
        <taxon>Streptophyta</taxon>
        <taxon>Embryophyta</taxon>
        <taxon>Tracheophyta</taxon>
        <taxon>Spermatophyta</taxon>
        <taxon>Magnoliopsida</taxon>
        <taxon>Liliopsida</taxon>
        <taxon>Acoraceae</taxon>
        <taxon>Acorus</taxon>
    </lineage>
</organism>
<keyword evidence="2" id="KW-0812">Transmembrane</keyword>
<dbReference type="Proteomes" id="UP001179952">
    <property type="component" value="Unassembled WGS sequence"/>
</dbReference>
<evidence type="ECO:0000256" key="4">
    <source>
        <dbReference type="ARBA" id="ARBA00023136"/>
    </source>
</evidence>
<dbReference type="AlphaFoldDB" id="A0AAV9BF75"/>